<reference evidence="1 2" key="1">
    <citation type="submission" date="2016-11" db="EMBL/GenBank/DDBJ databases">
        <authorList>
            <person name="Jaros S."/>
            <person name="Januszkiewicz K."/>
            <person name="Wedrychowicz H."/>
        </authorList>
    </citation>
    <scope>NUCLEOTIDE SEQUENCE [LARGE SCALE GENOMIC DNA]</scope>
    <source>
        <strain evidence="1 2">DSM 3074</strain>
    </source>
</reference>
<dbReference type="Gene3D" id="3.40.1350.10">
    <property type="match status" value="1"/>
</dbReference>
<gene>
    <name evidence="1" type="ORF">SAMN02745671_01014</name>
</gene>
<name>A0A1M6C6L2_9FIRM</name>
<evidence type="ECO:0000313" key="2">
    <source>
        <dbReference type="Proteomes" id="UP000191240"/>
    </source>
</evidence>
<dbReference type="EMBL" id="FQYW01000007">
    <property type="protein sequence ID" value="SHI56348.1"/>
    <property type="molecule type" value="Genomic_DNA"/>
</dbReference>
<accession>A0A1M6C6L2</accession>
<dbReference type="AlphaFoldDB" id="A0A1M6C6L2"/>
<protein>
    <submittedName>
        <fullName evidence="1">Uncharacterized protein</fullName>
    </submittedName>
</protein>
<dbReference type="InterPro" id="IPR011856">
    <property type="entry name" value="tRNA_endonuc-like_dom_sf"/>
</dbReference>
<dbReference type="Proteomes" id="UP000191240">
    <property type="component" value="Unassembled WGS sequence"/>
</dbReference>
<proteinExistence type="predicted"/>
<organism evidence="1 2">
    <name type="scientific">Anaerovibrio lipolyticus DSM 3074</name>
    <dbReference type="NCBI Taxonomy" id="1120997"/>
    <lineage>
        <taxon>Bacteria</taxon>
        <taxon>Bacillati</taxon>
        <taxon>Bacillota</taxon>
        <taxon>Negativicutes</taxon>
        <taxon>Selenomonadales</taxon>
        <taxon>Selenomonadaceae</taxon>
        <taxon>Anaerovibrio</taxon>
    </lineage>
</organism>
<dbReference type="GO" id="GO:0003676">
    <property type="term" value="F:nucleic acid binding"/>
    <property type="evidence" value="ECO:0007669"/>
    <property type="project" value="InterPro"/>
</dbReference>
<evidence type="ECO:0000313" key="1">
    <source>
        <dbReference type="EMBL" id="SHI56348.1"/>
    </source>
</evidence>
<sequence length="153" mass="17745">MVIRYQEHWQGHICIGEKHKKHKKNGIGGQIVAVNGKRKGRDAEEELVRKIREQGFPKVRRSQQYCGKSGESADLVGLPNIHIECKRVEKLNIFEAIKQALRDVMTSGTNKLACVFHRKNKERWLVTMTLEDWFELYRLSDLSDVDELDEVGE</sequence>